<evidence type="ECO:0000313" key="1">
    <source>
        <dbReference type="EMBL" id="SVB48127.1"/>
    </source>
</evidence>
<protein>
    <submittedName>
        <fullName evidence="1">Uncharacterized protein</fullName>
    </submittedName>
</protein>
<accession>A0A382EE25</accession>
<gene>
    <name evidence="1" type="ORF">METZ01_LOCUS200981</name>
</gene>
<feature type="non-terminal residue" evidence="1">
    <location>
        <position position="38"/>
    </location>
</feature>
<sequence>MGVLDIHPPKYIVTPSKKIFKTHIRRKVWVKTPSIMWS</sequence>
<reference evidence="1" key="1">
    <citation type="submission" date="2018-05" db="EMBL/GenBank/DDBJ databases">
        <authorList>
            <person name="Lanie J.A."/>
            <person name="Ng W.-L."/>
            <person name="Kazmierczak K.M."/>
            <person name="Andrzejewski T.M."/>
            <person name="Davidsen T.M."/>
            <person name="Wayne K.J."/>
            <person name="Tettelin H."/>
            <person name="Glass J.I."/>
            <person name="Rusch D."/>
            <person name="Podicherti R."/>
            <person name="Tsui H.-C.T."/>
            <person name="Winkler M.E."/>
        </authorList>
    </citation>
    <scope>NUCLEOTIDE SEQUENCE</scope>
</reference>
<organism evidence="1">
    <name type="scientific">marine metagenome</name>
    <dbReference type="NCBI Taxonomy" id="408172"/>
    <lineage>
        <taxon>unclassified sequences</taxon>
        <taxon>metagenomes</taxon>
        <taxon>ecological metagenomes</taxon>
    </lineage>
</organism>
<proteinExistence type="predicted"/>
<dbReference type="EMBL" id="UINC01043708">
    <property type="protein sequence ID" value="SVB48127.1"/>
    <property type="molecule type" value="Genomic_DNA"/>
</dbReference>
<name>A0A382EE25_9ZZZZ</name>
<dbReference type="AlphaFoldDB" id="A0A382EE25"/>